<dbReference type="AlphaFoldDB" id="A0A2U1SUE8"/>
<proteinExistence type="predicted"/>
<reference evidence="1 2" key="1">
    <citation type="journal article" date="2018" name="Appl. Microbiol. Biotechnol.">
        <title>Co-cultivation of the strictly anaerobic methanogen Methanosarcina barkeri with aerobic methanotrophs in an oxygen-limited membrane bioreactor.</title>
        <authorList>
            <person name="In 't Zandt M.H."/>
            <person name="van den Bosch T.J.M."/>
            <person name="Rijkers R."/>
            <person name="van Kessel M.A.H.J."/>
            <person name="Jetten M.S.M."/>
            <person name="Welte C.U."/>
        </authorList>
    </citation>
    <scope>NUCLEOTIDE SEQUENCE [LARGE SCALE GENOMIC DNA]</scope>
    <source>
        <strain evidence="1 2">DSM 17706</strain>
    </source>
</reference>
<sequence length="72" mass="8068">MTIVVLLSSRLCFTLGASRDFAPALGAISIWARASRLSEGRFERRRSQRADKVDALDSLHDRLAGFFDSINR</sequence>
<name>A0A2U1SUE8_METSR</name>
<dbReference type="EMBL" id="PUIV01000003">
    <property type="protein sequence ID" value="PWB95209.1"/>
    <property type="molecule type" value="Genomic_DNA"/>
</dbReference>
<keyword evidence="2" id="KW-1185">Reference proteome</keyword>
<evidence type="ECO:0000313" key="1">
    <source>
        <dbReference type="EMBL" id="PWB95209.1"/>
    </source>
</evidence>
<organism evidence="1 2">
    <name type="scientific">Methylosinus sporium</name>
    <dbReference type="NCBI Taxonomy" id="428"/>
    <lineage>
        <taxon>Bacteria</taxon>
        <taxon>Pseudomonadati</taxon>
        <taxon>Pseudomonadota</taxon>
        <taxon>Alphaproteobacteria</taxon>
        <taxon>Hyphomicrobiales</taxon>
        <taxon>Methylocystaceae</taxon>
        <taxon>Methylosinus</taxon>
    </lineage>
</organism>
<dbReference type="Proteomes" id="UP000245137">
    <property type="component" value="Unassembled WGS sequence"/>
</dbReference>
<comment type="caution">
    <text evidence="1">The sequence shown here is derived from an EMBL/GenBank/DDBJ whole genome shotgun (WGS) entry which is preliminary data.</text>
</comment>
<gene>
    <name evidence="1" type="ORF">C5689_03425</name>
</gene>
<protein>
    <submittedName>
        <fullName evidence="1">Uncharacterized protein</fullName>
    </submittedName>
</protein>
<evidence type="ECO:0000313" key="2">
    <source>
        <dbReference type="Proteomes" id="UP000245137"/>
    </source>
</evidence>
<accession>A0A2U1SUE8</accession>